<evidence type="ECO:0000256" key="5">
    <source>
        <dbReference type="SAM" id="Phobius"/>
    </source>
</evidence>
<evidence type="ECO:0000259" key="6">
    <source>
        <dbReference type="PROSITE" id="PS50111"/>
    </source>
</evidence>
<evidence type="ECO:0000259" key="7">
    <source>
        <dbReference type="PROSITE" id="PS50113"/>
    </source>
</evidence>
<evidence type="ECO:0000256" key="4">
    <source>
        <dbReference type="PROSITE-ProRule" id="PRU00284"/>
    </source>
</evidence>
<evidence type="ECO:0000256" key="2">
    <source>
        <dbReference type="ARBA" id="ARBA00022500"/>
    </source>
</evidence>
<dbReference type="Pfam" id="PF00015">
    <property type="entry name" value="MCPsignal"/>
    <property type="match status" value="1"/>
</dbReference>
<evidence type="ECO:0000313" key="10">
    <source>
        <dbReference type="EMBL" id="SPJ23860.1"/>
    </source>
</evidence>
<accession>A0A2R8BUN7</accession>
<comment type="subcellular location">
    <subcellularLocation>
        <location evidence="1">Membrane</location>
    </subcellularLocation>
</comment>
<dbReference type="InterPro" id="IPR051310">
    <property type="entry name" value="MCP_chemotaxis"/>
</dbReference>
<dbReference type="OrthoDB" id="9765776at2"/>
<feature type="domain" description="HAMP" evidence="9">
    <location>
        <begin position="510"/>
        <end position="562"/>
    </location>
</feature>
<dbReference type="InterPro" id="IPR003660">
    <property type="entry name" value="HAMP_dom"/>
</dbReference>
<dbReference type="Gene3D" id="1.10.287.950">
    <property type="entry name" value="Methyl-accepting chemotaxis protein"/>
    <property type="match status" value="1"/>
</dbReference>
<dbReference type="AlphaFoldDB" id="A0A2R8BUN7"/>
<dbReference type="PROSITE" id="PS50885">
    <property type="entry name" value="HAMP"/>
    <property type="match status" value="2"/>
</dbReference>
<feature type="domain" description="HAMP" evidence="9">
    <location>
        <begin position="203"/>
        <end position="254"/>
    </location>
</feature>
<dbReference type="InterPro" id="IPR035965">
    <property type="entry name" value="PAS-like_dom_sf"/>
</dbReference>
<keyword evidence="2" id="KW-0145">Chemotaxis</keyword>
<gene>
    <name evidence="10" type="primary">tsr_1</name>
    <name evidence="10" type="ORF">PAA8504_01678</name>
</gene>
<dbReference type="PROSITE" id="PS50113">
    <property type="entry name" value="PAC"/>
    <property type="match status" value="1"/>
</dbReference>
<comment type="similarity">
    <text evidence="3">Belongs to the methyl-accepting chemotaxis (MCP) protein family.</text>
</comment>
<dbReference type="PANTHER" id="PTHR43531">
    <property type="entry name" value="PROTEIN ICFG"/>
    <property type="match status" value="1"/>
</dbReference>
<keyword evidence="5" id="KW-0812">Transmembrane</keyword>
<dbReference type="EMBL" id="ONZF01000003">
    <property type="protein sequence ID" value="SPJ23860.1"/>
    <property type="molecule type" value="Genomic_DNA"/>
</dbReference>
<dbReference type="GO" id="GO:0016020">
    <property type="term" value="C:membrane"/>
    <property type="evidence" value="ECO:0007669"/>
    <property type="project" value="UniProtKB-SubCell"/>
</dbReference>
<dbReference type="SMART" id="SM00304">
    <property type="entry name" value="HAMP"/>
    <property type="match status" value="2"/>
</dbReference>
<dbReference type="GO" id="GO:0006935">
    <property type="term" value="P:chemotaxis"/>
    <property type="evidence" value="ECO:0007669"/>
    <property type="project" value="UniProtKB-KW"/>
</dbReference>
<dbReference type="FunFam" id="1.10.287.950:FF:000001">
    <property type="entry name" value="Methyl-accepting chemotaxis sensory transducer"/>
    <property type="match status" value="1"/>
</dbReference>
<feature type="domain" description="PAC" evidence="7">
    <location>
        <begin position="451"/>
        <end position="503"/>
    </location>
</feature>
<dbReference type="SUPFAM" id="SSF55785">
    <property type="entry name" value="PYP-like sensor domain (PAS domain)"/>
    <property type="match status" value="2"/>
</dbReference>
<keyword evidence="5" id="KW-0472">Membrane</keyword>
<dbReference type="InterPro" id="IPR000700">
    <property type="entry name" value="PAS-assoc_C"/>
</dbReference>
<dbReference type="InterPro" id="IPR000727">
    <property type="entry name" value="T_SNARE_dom"/>
</dbReference>
<keyword evidence="5" id="KW-1133">Transmembrane helix</keyword>
<dbReference type="PROSITE" id="PS50111">
    <property type="entry name" value="CHEMOTAXIS_TRANSDUC_2"/>
    <property type="match status" value="1"/>
</dbReference>
<evidence type="ECO:0000256" key="3">
    <source>
        <dbReference type="ARBA" id="ARBA00029447"/>
    </source>
</evidence>
<dbReference type="GO" id="GO:0007165">
    <property type="term" value="P:signal transduction"/>
    <property type="evidence" value="ECO:0007669"/>
    <property type="project" value="UniProtKB-KW"/>
</dbReference>
<feature type="domain" description="T-SNARE coiled-coil homology" evidence="8">
    <location>
        <begin position="726"/>
        <end position="788"/>
    </location>
</feature>
<dbReference type="Pfam" id="PF13426">
    <property type="entry name" value="PAS_9"/>
    <property type="match status" value="2"/>
</dbReference>
<dbReference type="InterPro" id="IPR000014">
    <property type="entry name" value="PAS"/>
</dbReference>
<keyword evidence="4" id="KW-0807">Transducer</keyword>
<dbReference type="CDD" id="cd00130">
    <property type="entry name" value="PAS"/>
    <property type="match status" value="1"/>
</dbReference>
<dbReference type="Proteomes" id="UP000244912">
    <property type="component" value="Unassembled WGS sequence"/>
</dbReference>
<dbReference type="PROSITE" id="PS50192">
    <property type="entry name" value="T_SNARE"/>
    <property type="match status" value="1"/>
</dbReference>
<sequence>MQPSAEKQTMKFDSKIPLHRSVAVKIGLCLFASIAAVSISLDLLHSRGSDTVMQTVARGNAGVVVDLIGDTLAPPVAFDRLDAAGEMLRDTLMTSNGAIVAATVSNAAGQPVLRVGTASKVSELDSAAGVALEFSGVQDISDRIVGFPLELPDGRRVGALAVEWDPTYLDTVRTAASTRAVLVSAGIGILCLVGALFAFGPLVVNPLKRLRRDVERLSARDYSVPSKDRMRADEFGAVSRAVDAFRTDLAAVASLEEQARYAEAAFQGASGALMLTDTGGEIRAVNPAMRNLLSVGEGMLHGCVDEDESTDLIGQPVQRLIGSAFEDMQQSLEASQETTSTTVIRLGKGRIQLAVTAIEGKDGTVTGYVLEWADVTGEFRRKAAFAAIDATQLNAEFDLRGSILEANALVQRTFGGPDGETRLDLCRDIYPMKDGLTMDAVLRGLSQGDGFDGLWRIGDQGPNAIYIEASFSPIRDADGTVERVLLLGRDVSEAQRELQIARDRQDAAERERIVVVDELRRGMSRLADGDLDASIETEFAAKYEELRQDFNDTVKMLGEAMSEIADRANNIGSESKDISATAEILSQRSESTAATLEQTAAALDDLTGGVKSAAEGADKASAMVSEARQNAESSGEIVVRTVQAMDEIAASSERVASIIRVIDDIAFQTNLLALNAGVEAARAGDAGRGFAVVASEVRALAQRSSDAANEINSLIEQSRTQVKDGVSLVGETGNALRHIVSSVTDISTRVTEIAKSARSQSETLEEINSAVTQLDQSTQNNAARLEETTAASEALRNDAETLVATIGRFRFGSVSKTSAAVQPPTRQLHAPKLAFVSGNAASSNAVEMWTDF</sequence>
<dbReference type="CDD" id="cd11386">
    <property type="entry name" value="MCP_signal"/>
    <property type="match status" value="1"/>
</dbReference>
<evidence type="ECO:0000259" key="8">
    <source>
        <dbReference type="PROSITE" id="PS50192"/>
    </source>
</evidence>
<proteinExistence type="inferred from homology"/>
<keyword evidence="11" id="KW-1185">Reference proteome</keyword>
<feature type="transmembrane region" description="Helical" evidence="5">
    <location>
        <begin position="22"/>
        <end position="44"/>
    </location>
</feature>
<dbReference type="PANTHER" id="PTHR43531:SF11">
    <property type="entry name" value="METHYL-ACCEPTING CHEMOTAXIS PROTEIN 3"/>
    <property type="match status" value="1"/>
</dbReference>
<dbReference type="Gene3D" id="3.30.450.20">
    <property type="entry name" value="PAS domain"/>
    <property type="match status" value="2"/>
</dbReference>
<organism evidence="10 11">
    <name type="scientific">Palleronia abyssalis</name>
    <dbReference type="NCBI Taxonomy" id="1501240"/>
    <lineage>
        <taxon>Bacteria</taxon>
        <taxon>Pseudomonadati</taxon>
        <taxon>Pseudomonadota</taxon>
        <taxon>Alphaproteobacteria</taxon>
        <taxon>Rhodobacterales</taxon>
        <taxon>Roseobacteraceae</taxon>
        <taxon>Palleronia</taxon>
    </lineage>
</organism>
<evidence type="ECO:0000313" key="11">
    <source>
        <dbReference type="Proteomes" id="UP000244912"/>
    </source>
</evidence>
<dbReference type="SMART" id="SM00283">
    <property type="entry name" value="MA"/>
    <property type="match status" value="1"/>
</dbReference>
<feature type="transmembrane region" description="Helical" evidence="5">
    <location>
        <begin position="180"/>
        <end position="204"/>
    </location>
</feature>
<feature type="domain" description="Methyl-accepting transducer" evidence="6">
    <location>
        <begin position="567"/>
        <end position="796"/>
    </location>
</feature>
<dbReference type="Gene3D" id="6.10.340.10">
    <property type="match status" value="1"/>
</dbReference>
<evidence type="ECO:0000259" key="9">
    <source>
        <dbReference type="PROSITE" id="PS50885"/>
    </source>
</evidence>
<dbReference type="SUPFAM" id="SSF58104">
    <property type="entry name" value="Methyl-accepting chemotaxis protein (MCP) signaling domain"/>
    <property type="match status" value="1"/>
</dbReference>
<protein>
    <submittedName>
        <fullName evidence="10">Methyl-accepting chemotaxis protein I</fullName>
    </submittedName>
</protein>
<reference evidence="11" key="1">
    <citation type="submission" date="2018-03" db="EMBL/GenBank/DDBJ databases">
        <authorList>
            <person name="Rodrigo-Torres L."/>
            <person name="Arahal R. D."/>
            <person name="Lucena T."/>
        </authorList>
    </citation>
    <scope>NUCLEOTIDE SEQUENCE [LARGE SCALE GENOMIC DNA]</scope>
    <source>
        <strain evidence="11">CECT 8504</strain>
    </source>
</reference>
<dbReference type="Pfam" id="PF00672">
    <property type="entry name" value="HAMP"/>
    <property type="match status" value="1"/>
</dbReference>
<dbReference type="InterPro" id="IPR004089">
    <property type="entry name" value="MCPsignal_dom"/>
</dbReference>
<evidence type="ECO:0000256" key="1">
    <source>
        <dbReference type="ARBA" id="ARBA00004370"/>
    </source>
</evidence>
<name>A0A2R8BUN7_9RHOB</name>